<evidence type="ECO:0000313" key="3">
    <source>
        <dbReference type="EMBL" id="EAL61133.1"/>
    </source>
</evidence>
<protein>
    <submittedName>
        <fullName evidence="3">Uncharacterized protein</fullName>
    </submittedName>
</protein>
<accession>Q54CW3</accession>
<dbReference type="KEGG" id="ddi:DDB_G0292660"/>
<feature type="region of interest" description="Disordered" evidence="1">
    <location>
        <begin position="113"/>
        <end position="149"/>
    </location>
</feature>
<dbReference type="HOGENOM" id="CLU_1753105_0_0_1"/>
<dbReference type="dictyBase" id="DDB_G0292660"/>
<dbReference type="GeneID" id="8628816"/>
<dbReference type="SMR" id="Q54CW3"/>
<keyword evidence="2" id="KW-0472">Membrane</keyword>
<evidence type="ECO:0000313" key="4">
    <source>
        <dbReference type="Proteomes" id="UP000002195"/>
    </source>
</evidence>
<dbReference type="InParanoid" id="Q54CW3"/>
<keyword evidence="4" id="KW-1185">Reference proteome</keyword>
<dbReference type="AlphaFoldDB" id="Q54CW3"/>
<dbReference type="VEuPathDB" id="AmoebaDB:DDB_G0292660"/>
<sequence>MGLEESEYEEDLVTKYIINVNYSEAINKYHIEIWVAIFVVIIANILYGRYKENQKLANKDKQPFSNDTIEKNDENIRVSRLKKQEQFTEELKTSPIPTNSINQFDHNYQKKIGKPNSINNSNNNNRKYTEGLNPSGPGTRMSFNVGERR</sequence>
<feature type="compositionally biased region" description="Low complexity" evidence="1">
    <location>
        <begin position="116"/>
        <end position="125"/>
    </location>
</feature>
<gene>
    <name evidence="3" type="ORF">DDB_G0292660</name>
</gene>
<evidence type="ECO:0000256" key="1">
    <source>
        <dbReference type="SAM" id="MobiDB-lite"/>
    </source>
</evidence>
<organism evidence="3 4">
    <name type="scientific">Dictyostelium discoideum</name>
    <name type="common">Social amoeba</name>
    <dbReference type="NCBI Taxonomy" id="44689"/>
    <lineage>
        <taxon>Eukaryota</taxon>
        <taxon>Amoebozoa</taxon>
        <taxon>Evosea</taxon>
        <taxon>Eumycetozoa</taxon>
        <taxon>Dictyostelia</taxon>
        <taxon>Dictyosteliales</taxon>
        <taxon>Dictyosteliaceae</taxon>
        <taxon>Dictyostelium</taxon>
    </lineage>
</organism>
<dbReference type="PaxDb" id="44689-DDB0184509"/>
<dbReference type="EMBL" id="AAFI02000194">
    <property type="protein sequence ID" value="EAL61133.1"/>
    <property type="molecule type" value="Genomic_DNA"/>
</dbReference>
<comment type="caution">
    <text evidence="3">The sequence shown here is derived from an EMBL/GenBank/DDBJ whole genome shotgun (WGS) entry which is preliminary data.</text>
</comment>
<name>Q54CW3_DICDI</name>
<reference evidence="3 4" key="1">
    <citation type="journal article" date="2005" name="Nature">
        <title>The genome of the social amoeba Dictyostelium discoideum.</title>
        <authorList>
            <consortium name="The Dictyostelium discoideum Sequencing Consortium"/>
            <person name="Eichinger L."/>
            <person name="Pachebat J.A."/>
            <person name="Glockner G."/>
            <person name="Rajandream M.A."/>
            <person name="Sucgang R."/>
            <person name="Berriman M."/>
            <person name="Song J."/>
            <person name="Olsen R."/>
            <person name="Szafranski K."/>
            <person name="Xu Q."/>
            <person name="Tunggal B."/>
            <person name="Kummerfeld S."/>
            <person name="Madera M."/>
            <person name="Konfortov B.A."/>
            <person name="Rivero F."/>
            <person name="Bankier A.T."/>
            <person name="Lehmann R."/>
            <person name="Hamlin N."/>
            <person name="Davies R."/>
            <person name="Gaudet P."/>
            <person name="Fey P."/>
            <person name="Pilcher K."/>
            <person name="Chen G."/>
            <person name="Saunders D."/>
            <person name="Sodergren E."/>
            <person name="Davis P."/>
            <person name="Kerhornou A."/>
            <person name="Nie X."/>
            <person name="Hall N."/>
            <person name="Anjard C."/>
            <person name="Hemphill L."/>
            <person name="Bason N."/>
            <person name="Farbrother P."/>
            <person name="Desany B."/>
            <person name="Just E."/>
            <person name="Morio T."/>
            <person name="Rost R."/>
            <person name="Churcher C."/>
            <person name="Cooper J."/>
            <person name="Haydock S."/>
            <person name="van Driessche N."/>
            <person name="Cronin A."/>
            <person name="Goodhead I."/>
            <person name="Muzny D."/>
            <person name="Mourier T."/>
            <person name="Pain A."/>
            <person name="Lu M."/>
            <person name="Harper D."/>
            <person name="Lindsay R."/>
            <person name="Hauser H."/>
            <person name="James K."/>
            <person name="Quiles M."/>
            <person name="Madan Babu M."/>
            <person name="Saito T."/>
            <person name="Buchrieser C."/>
            <person name="Wardroper A."/>
            <person name="Felder M."/>
            <person name="Thangavelu M."/>
            <person name="Johnson D."/>
            <person name="Knights A."/>
            <person name="Loulseged H."/>
            <person name="Mungall K."/>
            <person name="Oliver K."/>
            <person name="Price C."/>
            <person name="Quail M.A."/>
            <person name="Urushihara H."/>
            <person name="Hernandez J."/>
            <person name="Rabbinowitsch E."/>
            <person name="Steffen D."/>
            <person name="Sanders M."/>
            <person name="Ma J."/>
            <person name="Kohara Y."/>
            <person name="Sharp S."/>
            <person name="Simmonds M."/>
            <person name="Spiegler S."/>
            <person name="Tivey A."/>
            <person name="Sugano S."/>
            <person name="White B."/>
            <person name="Walker D."/>
            <person name="Woodward J."/>
            <person name="Winckler T."/>
            <person name="Tanaka Y."/>
            <person name="Shaulsky G."/>
            <person name="Schleicher M."/>
            <person name="Weinstock G."/>
            <person name="Rosenthal A."/>
            <person name="Cox E.C."/>
            <person name="Chisholm R.L."/>
            <person name="Gibbs R."/>
            <person name="Loomis W.F."/>
            <person name="Platzer M."/>
            <person name="Kay R.R."/>
            <person name="Williams J."/>
            <person name="Dear P.H."/>
            <person name="Noegel A.A."/>
            <person name="Barrell B."/>
            <person name="Kuspa A."/>
        </authorList>
    </citation>
    <scope>NUCLEOTIDE SEQUENCE [LARGE SCALE GENOMIC DNA]</scope>
    <source>
        <strain evidence="3 4">AX4</strain>
    </source>
</reference>
<keyword evidence="2" id="KW-1133">Transmembrane helix</keyword>
<dbReference type="Proteomes" id="UP000002195">
    <property type="component" value="Unassembled WGS sequence"/>
</dbReference>
<evidence type="ECO:0000256" key="2">
    <source>
        <dbReference type="SAM" id="Phobius"/>
    </source>
</evidence>
<dbReference type="FunCoup" id="Q54CW3">
    <property type="interactions" value="877"/>
</dbReference>
<keyword evidence="2" id="KW-0812">Transmembrane</keyword>
<dbReference type="RefSeq" id="XP_629557.1">
    <property type="nucleotide sequence ID" value="XM_629555.1"/>
</dbReference>
<proteinExistence type="predicted"/>
<feature type="transmembrane region" description="Helical" evidence="2">
    <location>
        <begin position="29"/>
        <end position="47"/>
    </location>
</feature>